<gene>
    <name evidence="3" type="ORF">D3Z39_11045</name>
</gene>
<evidence type="ECO:0000313" key="4">
    <source>
        <dbReference type="Proteomes" id="UP000446348"/>
    </source>
</evidence>
<keyword evidence="1" id="KW-1133">Transmembrane helix</keyword>
<dbReference type="AlphaFoldDB" id="A0A845RKE5"/>
<evidence type="ECO:0000256" key="1">
    <source>
        <dbReference type="SAM" id="Phobius"/>
    </source>
</evidence>
<reference evidence="3 4" key="1">
    <citation type="submission" date="2018-08" db="EMBL/GenBank/DDBJ databases">
        <title>Murine metabolic-syndrome-specific gut microbial biobank.</title>
        <authorList>
            <person name="Liu C."/>
        </authorList>
    </citation>
    <scope>NUCLEOTIDE SEQUENCE [LARGE SCALE GENOMIC DNA]</scope>
    <source>
        <strain evidence="3 4">X69</strain>
    </source>
</reference>
<accession>A0A845RKE5</accession>
<keyword evidence="1" id="KW-0472">Membrane</keyword>
<feature type="transmembrane region" description="Helical" evidence="1">
    <location>
        <begin position="465"/>
        <end position="486"/>
    </location>
</feature>
<name>A0A845RKE5_9FIRM</name>
<dbReference type="OrthoDB" id="1863469at2"/>
<protein>
    <recommendedName>
        <fullName evidence="2">DUF7088 domain-containing protein</fullName>
    </recommendedName>
</protein>
<comment type="caution">
    <text evidence="3">The sequence shown here is derived from an EMBL/GenBank/DDBJ whole genome shotgun (WGS) entry which is preliminary data.</text>
</comment>
<evidence type="ECO:0000313" key="3">
    <source>
        <dbReference type="EMBL" id="NBI79388.1"/>
    </source>
</evidence>
<organism evidence="3 4">
    <name type="scientific">Anaerotruncus colihominis</name>
    <dbReference type="NCBI Taxonomy" id="169435"/>
    <lineage>
        <taxon>Bacteria</taxon>
        <taxon>Bacillati</taxon>
        <taxon>Bacillota</taxon>
        <taxon>Clostridia</taxon>
        <taxon>Eubacteriales</taxon>
        <taxon>Oscillospiraceae</taxon>
        <taxon>Anaerotruncus</taxon>
    </lineage>
</organism>
<evidence type="ECO:0000259" key="2">
    <source>
        <dbReference type="Pfam" id="PF23357"/>
    </source>
</evidence>
<feature type="transmembrane region" description="Helical" evidence="1">
    <location>
        <begin position="20"/>
        <end position="41"/>
    </location>
</feature>
<dbReference type="RefSeq" id="WP_160210149.1">
    <property type="nucleotide sequence ID" value="NZ_CAMUSJ010000002.1"/>
</dbReference>
<dbReference type="EMBL" id="QXWZ01000019">
    <property type="protein sequence ID" value="NBI79388.1"/>
    <property type="molecule type" value="Genomic_DNA"/>
</dbReference>
<proteinExistence type="predicted"/>
<feature type="domain" description="DUF7088" evidence="2">
    <location>
        <begin position="54"/>
        <end position="142"/>
    </location>
</feature>
<sequence length="491" mass="53679">MKHFFNRLLSRKNGIKSVYAILAAVGFLIVVALNIVMGALADRYPLSIDLTGARLFELSNDTGQFLQSLDRQVSIRVLAPEERFVNTSVYNAQANEIMRQFARRADKIDIAYIDYESDPTFAARYPDLTMKQGDILVSADGRTRLVKTEELFNYTLSPSGAITIGSSRAEEAILSAVLYVTSDSVPKAVVLTGHGETRMAAFESLLQTNNYDVAEGNLLMGQLDEDTDLVLLVAPTADLSDEEIDLLDSFLKNGGAYGRTLFYCASPRQAALPNLEAFLSDWGVYMGDGLVFETDAARVYSTQPFYAITDYASETYAELAPDSGAPMLVPVSRPLEILFAQQENYYTETLLQFGATTGVRPSDADESFTADDAVRHGPFPALVLCSRQLRDRGNAGVIQARSNVLVSGSSELLQSYAVGNSSFANGRYLISLLNTLCEKEETFAVTSKTIVGNTLDINQSQADRLGYLFVAGVPAVILLMGAGVWLSRRHK</sequence>
<keyword evidence="1" id="KW-0812">Transmembrane</keyword>
<dbReference type="Proteomes" id="UP000446348">
    <property type="component" value="Unassembled WGS sequence"/>
</dbReference>
<dbReference type="Pfam" id="PF23357">
    <property type="entry name" value="DUF7088"/>
    <property type="match status" value="1"/>
</dbReference>
<dbReference type="InterPro" id="IPR055396">
    <property type="entry name" value="DUF7088"/>
</dbReference>